<name>A0A2R8C782_9RHOB</name>
<sequence length="425" mass="45495">MSIANTIGFVVVCGAVAVGVDVYTQSKAADGPFGASEYFQTLNDRYAGFLADRQTAKAESDRQDRWAAGGQGFMPAPPEGWASYSFTQYDEAPVIKALSFKPTPVANTLSTTDLYAAERSGNAAKARILDRSGRVYSNGAETLWLDITFKPKAQRNTVAGLAMGNMMAFSNGMEQTEGYAVFDGVGYVEVSRSMLNPTDEPLGYRNLAGRIGFDEEVVIRLRTDASDETIRRFLGNLDYAALNAVLKHPVPAVGAGYVLAADEQAQRAEQMNDLYRKASNMQTKISMEKIENMDMGALMVNTFVSGFNQDGVVDITGGAVFENQDLLQIGYGQAVSSLFEADRRKADAAPLSETSDTQHAAVAPTEDEPGFLSGLLDSLPSLGGTQVAADQAAGKPVEVRVNKGGFSGSNCVMQGAVKRCKIVQN</sequence>
<reference evidence="2" key="1">
    <citation type="submission" date="2018-03" db="EMBL/GenBank/DDBJ databases">
        <authorList>
            <person name="Rodrigo-Torres L."/>
            <person name="Arahal R. D."/>
            <person name="Lucena T."/>
        </authorList>
    </citation>
    <scope>NUCLEOTIDE SEQUENCE [LARGE SCALE GENOMIC DNA]</scope>
    <source>
        <strain evidence="2">CECT 7615</strain>
    </source>
</reference>
<evidence type="ECO:0000313" key="1">
    <source>
        <dbReference type="EMBL" id="SPJ28265.1"/>
    </source>
</evidence>
<accession>A0A2R8C782</accession>
<dbReference type="AlphaFoldDB" id="A0A2R8C782"/>
<keyword evidence="2" id="KW-1185">Reference proteome</keyword>
<proteinExistence type="predicted"/>
<dbReference type="Proteomes" id="UP000244898">
    <property type="component" value="Unassembled WGS sequence"/>
</dbReference>
<dbReference type="OrthoDB" id="7805566at2"/>
<organism evidence="1 2">
    <name type="scientific">Falsiruegeria mediterranea M17</name>
    <dbReference type="NCBI Taxonomy" id="1200281"/>
    <lineage>
        <taxon>Bacteria</taxon>
        <taxon>Pseudomonadati</taxon>
        <taxon>Pseudomonadota</taxon>
        <taxon>Alphaproteobacteria</taxon>
        <taxon>Rhodobacterales</taxon>
        <taxon>Roseobacteraceae</taxon>
        <taxon>Falsiruegeria</taxon>
    </lineage>
</organism>
<dbReference type="RefSeq" id="WP_108786559.1">
    <property type="nucleotide sequence ID" value="NZ_ONZG01000004.1"/>
</dbReference>
<protein>
    <submittedName>
        <fullName evidence="1">Uncharacterized protein</fullName>
    </submittedName>
</protein>
<dbReference type="EMBL" id="ONZG01000004">
    <property type="protein sequence ID" value="SPJ28265.1"/>
    <property type="molecule type" value="Genomic_DNA"/>
</dbReference>
<gene>
    <name evidence="1" type="ORF">TRM7615_01763</name>
</gene>
<evidence type="ECO:0000313" key="2">
    <source>
        <dbReference type="Proteomes" id="UP000244898"/>
    </source>
</evidence>